<evidence type="ECO:0000313" key="1">
    <source>
        <dbReference type="EMBL" id="CAD9339786.1"/>
    </source>
</evidence>
<gene>
    <name evidence="1" type="ORF">OSIN01602_LOCUS10321</name>
</gene>
<name>A0A7S2EIX9_TRICV</name>
<protein>
    <submittedName>
        <fullName evidence="1">Uncharacterized protein</fullName>
    </submittedName>
</protein>
<organism evidence="1">
    <name type="scientific">Trieres chinensis</name>
    <name type="common">Marine centric diatom</name>
    <name type="synonym">Odontella sinensis</name>
    <dbReference type="NCBI Taxonomy" id="1514140"/>
    <lineage>
        <taxon>Eukaryota</taxon>
        <taxon>Sar</taxon>
        <taxon>Stramenopiles</taxon>
        <taxon>Ochrophyta</taxon>
        <taxon>Bacillariophyta</taxon>
        <taxon>Mediophyceae</taxon>
        <taxon>Biddulphiophycidae</taxon>
        <taxon>Eupodiscales</taxon>
        <taxon>Parodontellaceae</taxon>
        <taxon>Trieres</taxon>
    </lineage>
</organism>
<dbReference type="AlphaFoldDB" id="A0A7S2EIX9"/>
<sequence>MVQAETFLVPRTDSITIGYPLLHVIVLVAFIHPDLGPDFDFSSLDLETPLVQPTFELASIVIFALSVIFSESPLLRLLVKIAVVELPFALAVLKTVLPDCFLLETAPLAPFAGESPAIVVNRFLFDE</sequence>
<proteinExistence type="predicted"/>
<reference evidence="1" key="1">
    <citation type="submission" date="2021-01" db="EMBL/GenBank/DDBJ databases">
        <authorList>
            <person name="Corre E."/>
            <person name="Pelletier E."/>
            <person name="Niang G."/>
            <person name="Scheremetjew M."/>
            <person name="Finn R."/>
            <person name="Kale V."/>
            <person name="Holt S."/>
            <person name="Cochrane G."/>
            <person name="Meng A."/>
            <person name="Brown T."/>
            <person name="Cohen L."/>
        </authorList>
    </citation>
    <scope>NUCLEOTIDE SEQUENCE</scope>
    <source>
        <strain evidence="1">Grunow 1884</strain>
    </source>
</reference>
<accession>A0A7S2EIX9</accession>
<dbReference type="EMBL" id="HBGO01018022">
    <property type="protein sequence ID" value="CAD9339786.1"/>
    <property type="molecule type" value="Transcribed_RNA"/>
</dbReference>